<reference evidence="7 8" key="1">
    <citation type="submission" date="2023-03" db="EMBL/GenBank/DDBJ databases">
        <title>Draft assemblies of triclosan tolerant bacteria isolated from returned activated sludge.</title>
        <authorList>
            <person name="Van Hamelsveld S."/>
        </authorList>
    </citation>
    <scope>NUCLEOTIDE SEQUENCE [LARGE SCALE GENOMIC DNA]</scope>
    <source>
        <strain evidence="7 8">GW210010_S58</strain>
    </source>
</reference>
<evidence type="ECO:0000256" key="1">
    <source>
        <dbReference type="ARBA" id="ARBA00001917"/>
    </source>
</evidence>
<gene>
    <name evidence="7" type="ORF">P3W85_17810</name>
</gene>
<sequence>MATNAPPSKVLRKVLCLDDFEPLARRHLPPPVFGYIAGAAETNQSYRANRSSFSEYEFIPRALVDISQRSQAASILGQTFAAPFGIAPLGLSALSAYRGDIVLAKAARDARIPMIMSGSSLIRLEEVIKVNPDAWFQAYLPGEERAIVALIERVFAAGFKTLVITVDTPVAANRENNVRAGFSTPIRPSMRLAWQGTSHPRWLFGTFARTLVRHGMPHFENNYATRGAPIVSPTVERDFSDRGHLTWKDVEMIRRIWPGNLVIKGILSKRDASIARDIGANAIVVSNHGGRQLDGAIAPLRVLPEIVAACTEIPVMLDSGIRRGTDVLKAIALGAKFVFVGRPFGYAAAVGGQAGVAHAISLLSAEVSRNMAMLGVNAVSDLRAEDSLYRVNLVDSAHC</sequence>
<evidence type="ECO:0000256" key="2">
    <source>
        <dbReference type="ARBA" id="ARBA00022630"/>
    </source>
</evidence>
<dbReference type="CDD" id="cd02809">
    <property type="entry name" value="alpha_hydroxyacid_oxid_FMN"/>
    <property type="match status" value="1"/>
</dbReference>
<keyword evidence="2" id="KW-0285">Flavoprotein</keyword>
<evidence type="ECO:0000256" key="4">
    <source>
        <dbReference type="ARBA" id="ARBA00023002"/>
    </source>
</evidence>
<name>A0ABT6AQ93_9BURK</name>
<dbReference type="SUPFAM" id="SSF51395">
    <property type="entry name" value="FMN-linked oxidoreductases"/>
    <property type="match status" value="1"/>
</dbReference>
<protein>
    <submittedName>
        <fullName evidence="7">Alpha-hydroxy acid oxidase</fullName>
    </submittedName>
</protein>
<dbReference type="EMBL" id="JARJLM010000303">
    <property type="protein sequence ID" value="MDF3834799.1"/>
    <property type="molecule type" value="Genomic_DNA"/>
</dbReference>
<dbReference type="InterPro" id="IPR013785">
    <property type="entry name" value="Aldolase_TIM"/>
</dbReference>
<evidence type="ECO:0000256" key="3">
    <source>
        <dbReference type="ARBA" id="ARBA00022643"/>
    </source>
</evidence>
<dbReference type="PROSITE" id="PS00557">
    <property type="entry name" value="FMN_HYDROXY_ACID_DH_1"/>
    <property type="match status" value="1"/>
</dbReference>
<dbReference type="Gene3D" id="3.20.20.70">
    <property type="entry name" value="Aldolase class I"/>
    <property type="match status" value="1"/>
</dbReference>
<dbReference type="Proteomes" id="UP001216674">
    <property type="component" value="Unassembled WGS sequence"/>
</dbReference>
<dbReference type="PANTHER" id="PTHR10578">
    <property type="entry name" value="S -2-HYDROXY-ACID OXIDASE-RELATED"/>
    <property type="match status" value="1"/>
</dbReference>
<proteinExistence type="inferred from homology"/>
<keyword evidence="8" id="KW-1185">Reference proteome</keyword>
<dbReference type="InterPro" id="IPR037396">
    <property type="entry name" value="FMN_HAD"/>
</dbReference>
<dbReference type="InterPro" id="IPR012133">
    <property type="entry name" value="Alpha-hydoxy_acid_DH_FMN"/>
</dbReference>
<evidence type="ECO:0000259" key="6">
    <source>
        <dbReference type="PROSITE" id="PS51349"/>
    </source>
</evidence>
<keyword evidence="3" id="KW-0288">FMN</keyword>
<accession>A0ABT6AQ93</accession>
<dbReference type="InterPro" id="IPR000262">
    <property type="entry name" value="FMN-dep_DH"/>
</dbReference>
<feature type="domain" description="FMN hydroxy acid dehydrogenase" evidence="6">
    <location>
        <begin position="9"/>
        <end position="392"/>
    </location>
</feature>
<evidence type="ECO:0000313" key="8">
    <source>
        <dbReference type="Proteomes" id="UP001216674"/>
    </source>
</evidence>
<evidence type="ECO:0000256" key="5">
    <source>
        <dbReference type="ARBA" id="ARBA00024042"/>
    </source>
</evidence>
<evidence type="ECO:0000313" key="7">
    <source>
        <dbReference type="EMBL" id="MDF3834799.1"/>
    </source>
</evidence>
<dbReference type="InterPro" id="IPR008259">
    <property type="entry name" value="FMN_hydac_DH_AS"/>
</dbReference>
<dbReference type="Pfam" id="PF01070">
    <property type="entry name" value="FMN_dh"/>
    <property type="match status" value="1"/>
</dbReference>
<dbReference type="PROSITE" id="PS51349">
    <property type="entry name" value="FMN_HYDROXY_ACID_DH_2"/>
    <property type="match status" value="1"/>
</dbReference>
<dbReference type="RefSeq" id="WP_276265770.1">
    <property type="nucleotide sequence ID" value="NZ_JARJLM010000303.1"/>
</dbReference>
<dbReference type="PANTHER" id="PTHR10578:SF107">
    <property type="entry name" value="2-HYDROXYACID OXIDASE 1"/>
    <property type="match status" value="1"/>
</dbReference>
<organism evidence="7 8">
    <name type="scientific">Cupriavidus basilensis</name>
    <dbReference type="NCBI Taxonomy" id="68895"/>
    <lineage>
        <taxon>Bacteria</taxon>
        <taxon>Pseudomonadati</taxon>
        <taxon>Pseudomonadota</taxon>
        <taxon>Betaproteobacteria</taxon>
        <taxon>Burkholderiales</taxon>
        <taxon>Burkholderiaceae</taxon>
        <taxon>Cupriavidus</taxon>
    </lineage>
</organism>
<dbReference type="PIRSF" id="PIRSF000138">
    <property type="entry name" value="Al-hdrx_acd_dh"/>
    <property type="match status" value="1"/>
</dbReference>
<keyword evidence="4" id="KW-0560">Oxidoreductase</keyword>
<comment type="caution">
    <text evidence="7">The sequence shown here is derived from an EMBL/GenBank/DDBJ whole genome shotgun (WGS) entry which is preliminary data.</text>
</comment>
<comment type="similarity">
    <text evidence="5">Belongs to the FMN-dependent alpha-hydroxy acid dehydrogenase family.</text>
</comment>
<comment type="cofactor">
    <cofactor evidence="1">
        <name>FMN</name>
        <dbReference type="ChEBI" id="CHEBI:58210"/>
    </cofactor>
</comment>